<comment type="caution">
    <text evidence="1">The sequence shown here is derived from an EMBL/GenBank/DDBJ whole genome shotgun (WGS) entry which is preliminary data.</text>
</comment>
<keyword evidence="2" id="KW-1185">Reference proteome</keyword>
<name>A0A366E869_9HYPH</name>
<evidence type="ECO:0000313" key="1">
    <source>
        <dbReference type="EMBL" id="RBO98563.1"/>
    </source>
</evidence>
<dbReference type="AlphaFoldDB" id="A0A366E869"/>
<gene>
    <name evidence="1" type="ORF">DFR47_101162</name>
</gene>
<reference evidence="1 2" key="1">
    <citation type="submission" date="2018-06" db="EMBL/GenBank/DDBJ databases">
        <title>Genomic Encyclopedia of Type Strains, Phase IV (KMG-IV): sequencing the most valuable type-strain genomes for metagenomic binning, comparative biology and taxonomic classification.</title>
        <authorList>
            <person name="Goeker M."/>
        </authorList>
    </citation>
    <scope>NUCLEOTIDE SEQUENCE [LARGE SCALE GENOMIC DNA]</scope>
    <source>
        <strain evidence="1 2">DSM 25619</strain>
    </source>
</reference>
<dbReference type="RefSeq" id="WP_113942524.1">
    <property type="nucleotide sequence ID" value="NZ_JBHEEG010000003.1"/>
</dbReference>
<organism evidence="1 2">
    <name type="scientific">Pseudochrobactrum asaccharolyticum</name>
    <dbReference type="NCBI Taxonomy" id="354351"/>
    <lineage>
        <taxon>Bacteria</taxon>
        <taxon>Pseudomonadati</taxon>
        <taxon>Pseudomonadota</taxon>
        <taxon>Alphaproteobacteria</taxon>
        <taxon>Hyphomicrobiales</taxon>
        <taxon>Brucellaceae</taxon>
        <taxon>Pseudochrobactrum</taxon>
    </lineage>
</organism>
<dbReference type="EMBL" id="QNRH01000001">
    <property type="protein sequence ID" value="RBO98563.1"/>
    <property type="molecule type" value="Genomic_DNA"/>
</dbReference>
<proteinExistence type="predicted"/>
<dbReference type="OrthoDB" id="8390441at2"/>
<dbReference type="Proteomes" id="UP000252893">
    <property type="component" value="Unassembled WGS sequence"/>
</dbReference>
<accession>A0A366E869</accession>
<protein>
    <submittedName>
        <fullName evidence="1">Uncharacterized protein</fullName>
    </submittedName>
</protein>
<evidence type="ECO:0000313" key="2">
    <source>
        <dbReference type="Proteomes" id="UP000252893"/>
    </source>
</evidence>
<sequence>MAIIPDLIQIKMTVERMERLYSAQKSEAAQVLWAAYVKVGARFKTDLADERDIWLSRAAALMLLKYQLEFPE</sequence>